<evidence type="ECO:0000313" key="2">
    <source>
        <dbReference type="Proteomes" id="UP000499080"/>
    </source>
</evidence>
<proteinExistence type="predicted"/>
<gene>
    <name evidence="1" type="ORF">AVEN_160661_1</name>
</gene>
<accession>A0A4Y2TBX9</accession>
<dbReference type="Proteomes" id="UP000499080">
    <property type="component" value="Unassembled WGS sequence"/>
</dbReference>
<evidence type="ECO:0000313" key="1">
    <source>
        <dbReference type="EMBL" id="GBN96605.1"/>
    </source>
</evidence>
<name>A0A4Y2TBX9_ARAVE</name>
<sequence>MSSILQGDPRETDVFPLSRTQLMGWEMAYGTCIPKPIQRFFVSIVPLWIRRVYIYKVVNLWLKRYGFSGVTSASNIMMRYAAITSFLLGFPKIEPESTRLLHYVHYTV</sequence>
<dbReference type="AlphaFoldDB" id="A0A4Y2TBX9"/>
<protein>
    <submittedName>
        <fullName evidence="1">Uncharacterized protein</fullName>
    </submittedName>
</protein>
<keyword evidence="2" id="KW-1185">Reference proteome</keyword>
<reference evidence="1 2" key="1">
    <citation type="journal article" date="2019" name="Sci. Rep.">
        <title>Orb-weaving spider Araneus ventricosus genome elucidates the spidroin gene catalogue.</title>
        <authorList>
            <person name="Kono N."/>
            <person name="Nakamura H."/>
            <person name="Ohtoshi R."/>
            <person name="Moran D.A.P."/>
            <person name="Shinohara A."/>
            <person name="Yoshida Y."/>
            <person name="Fujiwara M."/>
            <person name="Mori M."/>
            <person name="Tomita M."/>
            <person name="Arakawa K."/>
        </authorList>
    </citation>
    <scope>NUCLEOTIDE SEQUENCE [LARGE SCALE GENOMIC DNA]</scope>
</reference>
<comment type="caution">
    <text evidence="1">The sequence shown here is derived from an EMBL/GenBank/DDBJ whole genome shotgun (WGS) entry which is preliminary data.</text>
</comment>
<organism evidence="1 2">
    <name type="scientific">Araneus ventricosus</name>
    <name type="common">Orbweaver spider</name>
    <name type="synonym">Epeira ventricosa</name>
    <dbReference type="NCBI Taxonomy" id="182803"/>
    <lineage>
        <taxon>Eukaryota</taxon>
        <taxon>Metazoa</taxon>
        <taxon>Ecdysozoa</taxon>
        <taxon>Arthropoda</taxon>
        <taxon>Chelicerata</taxon>
        <taxon>Arachnida</taxon>
        <taxon>Araneae</taxon>
        <taxon>Araneomorphae</taxon>
        <taxon>Entelegynae</taxon>
        <taxon>Araneoidea</taxon>
        <taxon>Araneidae</taxon>
        <taxon>Araneus</taxon>
    </lineage>
</organism>
<dbReference type="EMBL" id="BGPR01026683">
    <property type="protein sequence ID" value="GBN96605.1"/>
    <property type="molecule type" value="Genomic_DNA"/>
</dbReference>